<dbReference type="KEGG" id="nja:NSJP_2603"/>
<dbReference type="SUPFAM" id="SSF54909">
    <property type="entry name" value="Dimeric alpha+beta barrel"/>
    <property type="match status" value="1"/>
</dbReference>
<proteinExistence type="predicted"/>
<dbReference type="Gene3D" id="3.30.70.100">
    <property type="match status" value="1"/>
</dbReference>
<dbReference type="Proteomes" id="UP000192042">
    <property type="component" value="Chromosome I"/>
</dbReference>
<dbReference type="AlphaFoldDB" id="A0A1W1I6Z2"/>
<protein>
    <recommendedName>
        <fullName evidence="3">RNA signal recognition particle 4.5S RNA</fullName>
    </recommendedName>
</protein>
<dbReference type="PIRSF" id="PIRSF007028">
    <property type="entry name" value="UCP007028"/>
    <property type="match status" value="1"/>
</dbReference>
<dbReference type="OrthoDB" id="9792392at2"/>
<evidence type="ECO:0008006" key="3">
    <source>
        <dbReference type="Google" id="ProtNLM"/>
    </source>
</evidence>
<accession>A0A1W1I6Z2</accession>
<dbReference type="EMBL" id="LT828648">
    <property type="protein sequence ID" value="SLM48770.1"/>
    <property type="molecule type" value="Genomic_DNA"/>
</dbReference>
<dbReference type="InterPro" id="IPR009874">
    <property type="entry name" value="DUF1428"/>
</dbReference>
<dbReference type="Pfam" id="PF07237">
    <property type="entry name" value="DUF1428"/>
    <property type="match status" value="1"/>
</dbReference>
<dbReference type="InterPro" id="IPR011008">
    <property type="entry name" value="Dimeric_a/b-barrel"/>
</dbReference>
<evidence type="ECO:0000313" key="1">
    <source>
        <dbReference type="EMBL" id="SLM48770.1"/>
    </source>
</evidence>
<reference evidence="1 2" key="1">
    <citation type="submission" date="2017-03" db="EMBL/GenBank/DDBJ databases">
        <authorList>
            <person name="Afonso C.L."/>
            <person name="Miller P.J."/>
            <person name="Scott M.A."/>
            <person name="Spackman E."/>
            <person name="Goraichik I."/>
            <person name="Dimitrov K.M."/>
            <person name="Suarez D.L."/>
            <person name="Swayne D.E."/>
        </authorList>
    </citation>
    <scope>NUCLEOTIDE SEQUENCE [LARGE SCALE GENOMIC DNA]</scope>
    <source>
        <strain evidence="1">Genome sequencing of Nitrospira japonica strain NJ11</strain>
    </source>
</reference>
<dbReference type="STRING" id="1325564.NSJP_2603"/>
<organism evidence="1 2">
    <name type="scientific">Nitrospira japonica</name>
    <dbReference type="NCBI Taxonomy" id="1325564"/>
    <lineage>
        <taxon>Bacteria</taxon>
        <taxon>Pseudomonadati</taxon>
        <taxon>Nitrospirota</taxon>
        <taxon>Nitrospiria</taxon>
        <taxon>Nitrospirales</taxon>
        <taxon>Nitrospiraceae</taxon>
        <taxon>Nitrospira</taxon>
    </lineage>
</organism>
<evidence type="ECO:0000313" key="2">
    <source>
        <dbReference type="Proteomes" id="UP000192042"/>
    </source>
</evidence>
<dbReference type="RefSeq" id="WP_080887105.1">
    <property type="nucleotide sequence ID" value="NZ_LT828648.1"/>
</dbReference>
<sequence length="119" mass="13679">MGYVDGFLLPIPKKNIERYRRIARQAEKIWREHGALDYKECVGDDLMTKMGIPFPKSAKAKTGETVIFAYIVYKSRAHRDRVNAKVMKDPRIHSMGDHKDMPFDCKRMAYGGFKVLVGA</sequence>
<gene>
    <name evidence="1" type="ORF">NSJP_2603</name>
</gene>
<keyword evidence="2" id="KW-1185">Reference proteome</keyword>
<name>A0A1W1I6Z2_9BACT</name>